<comment type="caution">
    <text evidence="1">The sequence shown here is derived from an EMBL/GenBank/DDBJ whole genome shotgun (WGS) entry which is preliminary data.</text>
</comment>
<accession>A0ABD3C978</accession>
<sequence length="108" mass="12864">MGRNWAHLGWGCVMHYLSRLRSRRFMSLVRGGYAWQRLRSRRQWQWLSASVRAALRVGLRRVVRLVAPVFDAAVAADERLWFMYLETLRKWPIGVLALGINHLIRRQY</sequence>
<organism evidence="1 2">
    <name type="scientific">Castilleja foliolosa</name>
    <dbReference type="NCBI Taxonomy" id="1961234"/>
    <lineage>
        <taxon>Eukaryota</taxon>
        <taxon>Viridiplantae</taxon>
        <taxon>Streptophyta</taxon>
        <taxon>Embryophyta</taxon>
        <taxon>Tracheophyta</taxon>
        <taxon>Spermatophyta</taxon>
        <taxon>Magnoliopsida</taxon>
        <taxon>eudicotyledons</taxon>
        <taxon>Gunneridae</taxon>
        <taxon>Pentapetalae</taxon>
        <taxon>asterids</taxon>
        <taxon>lamiids</taxon>
        <taxon>Lamiales</taxon>
        <taxon>Orobanchaceae</taxon>
        <taxon>Pedicularideae</taxon>
        <taxon>Castillejinae</taxon>
        <taxon>Castilleja</taxon>
    </lineage>
</organism>
<dbReference type="EMBL" id="JAVIJP010000048">
    <property type="protein sequence ID" value="KAL3625939.1"/>
    <property type="molecule type" value="Genomic_DNA"/>
</dbReference>
<evidence type="ECO:0000313" key="1">
    <source>
        <dbReference type="EMBL" id="KAL3625939.1"/>
    </source>
</evidence>
<keyword evidence="2" id="KW-1185">Reference proteome</keyword>
<dbReference type="AlphaFoldDB" id="A0ABD3C978"/>
<evidence type="ECO:0000313" key="2">
    <source>
        <dbReference type="Proteomes" id="UP001632038"/>
    </source>
</evidence>
<proteinExistence type="predicted"/>
<name>A0ABD3C978_9LAMI</name>
<gene>
    <name evidence="1" type="ORF">CASFOL_030468</name>
</gene>
<reference evidence="2" key="1">
    <citation type="journal article" date="2024" name="IScience">
        <title>Strigolactones Initiate the Formation of Haustorium-like Structures in Castilleja.</title>
        <authorList>
            <person name="Buerger M."/>
            <person name="Peterson D."/>
            <person name="Chory J."/>
        </authorList>
    </citation>
    <scope>NUCLEOTIDE SEQUENCE [LARGE SCALE GENOMIC DNA]</scope>
</reference>
<dbReference type="Proteomes" id="UP001632038">
    <property type="component" value="Unassembled WGS sequence"/>
</dbReference>
<protein>
    <submittedName>
        <fullName evidence="1">Uncharacterized protein</fullName>
    </submittedName>
</protein>